<gene>
    <name evidence="2" type="ORF">M409DRAFT_21366</name>
</gene>
<evidence type="ECO:0000313" key="2">
    <source>
        <dbReference type="EMBL" id="KAF2168620.1"/>
    </source>
</evidence>
<dbReference type="Proteomes" id="UP000799537">
    <property type="component" value="Unassembled WGS sequence"/>
</dbReference>
<dbReference type="AlphaFoldDB" id="A0A6A6CR53"/>
<protein>
    <submittedName>
        <fullName evidence="2">Uncharacterized protein</fullName>
    </submittedName>
</protein>
<feature type="region of interest" description="Disordered" evidence="1">
    <location>
        <begin position="46"/>
        <end position="66"/>
    </location>
</feature>
<accession>A0A6A6CR53</accession>
<sequence length="86" mass="10031">MDNNNEGEALEFRSVTLVVAPNRLPRYDEGWIPAHRDLCLTEAEIQREEEDEEDEEDIKEMEGRGDRMELSFEGRRALYEFLGVLG</sequence>
<keyword evidence="3" id="KW-1185">Reference proteome</keyword>
<dbReference type="GeneID" id="54559096"/>
<evidence type="ECO:0000256" key="1">
    <source>
        <dbReference type="SAM" id="MobiDB-lite"/>
    </source>
</evidence>
<reference evidence="2" key="1">
    <citation type="journal article" date="2020" name="Stud. Mycol.">
        <title>101 Dothideomycetes genomes: a test case for predicting lifestyles and emergence of pathogens.</title>
        <authorList>
            <person name="Haridas S."/>
            <person name="Albert R."/>
            <person name="Binder M."/>
            <person name="Bloem J."/>
            <person name="Labutti K."/>
            <person name="Salamov A."/>
            <person name="Andreopoulos B."/>
            <person name="Baker S."/>
            <person name="Barry K."/>
            <person name="Bills G."/>
            <person name="Bluhm B."/>
            <person name="Cannon C."/>
            <person name="Castanera R."/>
            <person name="Culley D."/>
            <person name="Daum C."/>
            <person name="Ezra D."/>
            <person name="Gonzalez J."/>
            <person name="Henrissat B."/>
            <person name="Kuo A."/>
            <person name="Liang C."/>
            <person name="Lipzen A."/>
            <person name="Lutzoni F."/>
            <person name="Magnuson J."/>
            <person name="Mondo S."/>
            <person name="Nolan M."/>
            <person name="Ohm R."/>
            <person name="Pangilinan J."/>
            <person name="Park H.-J."/>
            <person name="Ramirez L."/>
            <person name="Alfaro M."/>
            <person name="Sun H."/>
            <person name="Tritt A."/>
            <person name="Yoshinaga Y."/>
            <person name="Zwiers L.-H."/>
            <person name="Turgeon B."/>
            <person name="Goodwin S."/>
            <person name="Spatafora J."/>
            <person name="Crous P."/>
            <person name="Grigoriev I."/>
        </authorList>
    </citation>
    <scope>NUCLEOTIDE SEQUENCE</scope>
    <source>
        <strain evidence="2">ATCC 36951</strain>
    </source>
</reference>
<feature type="compositionally biased region" description="Acidic residues" evidence="1">
    <location>
        <begin position="47"/>
        <end position="59"/>
    </location>
</feature>
<name>A0A6A6CR53_ZASCE</name>
<dbReference type="EMBL" id="ML993590">
    <property type="protein sequence ID" value="KAF2168620.1"/>
    <property type="molecule type" value="Genomic_DNA"/>
</dbReference>
<organism evidence="2 3">
    <name type="scientific">Zasmidium cellare ATCC 36951</name>
    <dbReference type="NCBI Taxonomy" id="1080233"/>
    <lineage>
        <taxon>Eukaryota</taxon>
        <taxon>Fungi</taxon>
        <taxon>Dikarya</taxon>
        <taxon>Ascomycota</taxon>
        <taxon>Pezizomycotina</taxon>
        <taxon>Dothideomycetes</taxon>
        <taxon>Dothideomycetidae</taxon>
        <taxon>Mycosphaerellales</taxon>
        <taxon>Mycosphaerellaceae</taxon>
        <taxon>Zasmidium</taxon>
    </lineage>
</organism>
<proteinExistence type="predicted"/>
<dbReference type="RefSeq" id="XP_033669509.1">
    <property type="nucleotide sequence ID" value="XM_033805824.1"/>
</dbReference>
<evidence type="ECO:0000313" key="3">
    <source>
        <dbReference type="Proteomes" id="UP000799537"/>
    </source>
</evidence>